<evidence type="ECO:0000259" key="7">
    <source>
        <dbReference type="Pfam" id="PF07715"/>
    </source>
</evidence>
<evidence type="ECO:0000313" key="9">
    <source>
        <dbReference type="Proteomes" id="UP001361239"/>
    </source>
</evidence>
<evidence type="ECO:0000313" key="8">
    <source>
        <dbReference type="EMBL" id="MEJ5977390.1"/>
    </source>
</evidence>
<evidence type="ECO:0000256" key="5">
    <source>
        <dbReference type="SAM" id="SignalP"/>
    </source>
</evidence>
<feature type="signal peptide" evidence="5">
    <location>
        <begin position="1"/>
        <end position="24"/>
    </location>
</feature>
<proteinExistence type="inferred from homology"/>
<dbReference type="EMBL" id="JBBHJZ010000002">
    <property type="protein sequence ID" value="MEJ5977390.1"/>
    <property type="molecule type" value="Genomic_DNA"/>
</dbReference>
<feature type="domain" description="TonB-dependent receptor plug" evidence="7">
    <location>
        <begin position="56"/>
        <end position="147"/>
    </location>
</feature>
<dbReference type="PANTHER" id="PTHR40980">
    <property type="entry name" value="PLUG DOMAIN-CONTAINING PROTEIN"/>
    <property type="match status" value="1"/>
</dbReference>
<dbReference type="RefSeq" id="WP_339587329.1">
    <property type="nucleotide sequence ID" value="NZ_JBBHJZ010000002.1"/>
</dbReference>
<feature type="chain" id="PRO_5047496331" evidence="5">
    <location>
        <begin position="25"/>
        <end position="935"/>
    </location>
</feature>
<name>A0ABU8RWD1_9SPHN</name>
<dbReference type="PANTHER" id="PTHR40980:SF3">
    <property type="entry name" value="TONB-DEPENDENT RECEPTOR-LIKE BETA-BARREL DOMAIN-CONTAINING PROTEIN"/>
    <property type="match status" value="1"/>
</dbReference>
<keyword evidence="9" id="KW-1185">Reference proteome</keyword>
<feature type="domain" description="TonB-dependent receptor-like beta-barrel" evidence="6">
    <location>
        <begin position="441"/>
        <end position="895"/>
    </location>
</feature>
<dbReference type="InterPro" id="IPR012910">
    <property type="entry name" value="Plug_dom"/>
</dbReference>
<keyword evidence="2 4" id="KW-0472">Membrane</keyword>
<keyword evidence="4" id="KW-0798">TonB box</keyword>
<dbReference type="Gene3D" id="2.170.130.10">
    <property type="entry name" value="TonB-dependent receptor, plug domain"/>
    <property type="match status" value="1"/>
</dbReference>
<evidence type="ECO:0000256" key="2">
    <source>
        <dbReference type="ARBA" id="ARBA00023136"/>
    </source>
</evidence>
<dbReference type="Proteomes" id="UP001361239">
    <property type="component" value="Unassembled WGS sequence"/>
</dbReference>
<dbReference type="Pfam" id="PF00593">
    <property type="entry name" value="TonB_dep_Rec_b-barrel"/>
    <property type="match status" value="1"/>
</dbReference>
<dbReference type="Pfam" id="PF07715">
    <property type="entry name" value="Plug"/>
    <property type="match status" value="1"/>
</dbReference>
<evidence type="ECO:0000256" key="1">
    <source>
        <dbReference type="ARBA" id="ARBA00004442"/>
    </source>
</evidence>
<comment type="caution">
    <text evidence="8">The sequence shown here is derived from an EMBL/GenBank/DDBJ whole genome shotgun (WGS) entry which is preliminary data.</text>
</comment>
<keyword evidence="5" id="KW-0732">Signal</keyword>
<keyword evidence="8" id="KW-0675">Receptor</keyword>
<dbReference type="InterPro" id="IPR037066">
    <property type="entry name" value="Plug_dom_sf"/>
</dbReference>
<dbReference type="InterPro" id="IPR036942">
    <property type="entry name" value="Beta-barrel_TonB_sf"/>
</dbReference>
<comment type="similarity">
    <text evidence="4">Belongs to the TonB-dependent receptor family.</text>
</comment>
<evidence type="ECO:0000256" key="4">
    <source>
        <dbReference type="RuleBase" id="RU003357"/>
    </source>
</evidence>
<evidence type="ECO:0000256" key="3">
    <source>
        <dbReference type="ARBA" id="ARBA00023237"/>
    </source>
</evidence>
<organism evidence="8 9">
    <name type="scientific">Novosphingobium anseongense</name>
    <dbReference type="NCBI Taxonomy" id="3133436"/>
    <lineage>
        <taxon>Bacteria</taxon>
        <taxon>Pseudomonadati</taxon>
        <taxon>Pseudomonadota</taxon>
        <taxon>Alphaproteobacteria</taxon>
        <taxon>Sphingomonadales</taxon>
        <taxon>Sphingomonadaceae</taxon>
        <taxon>Novosphingobium</taxon>
    </lineage>
</organism>
<dbReference type="SUPFAM" id="SSF56935">
    <property type="entry name" value="Porins"/>
    <property type="match status" value="1"/>
</dbReference>
<dbReference type="InterPro" id="IPR010104">
    <property type="entry name" value="TonB_rcpt_bac"/>
</dbReference>
<keyword evidence="3" id="KW-0998">Cell outer membrane</keyword>
<reference evidence="8 9" key="1">
    <citation type="submission" date="2024-03" db="EMBL/GenBank/DDBJ databases">
        <authorList>
            <person name="Jo J.-H."/>
        </authorList>
    </citation>
    <scope>NUCLEOTIDE SEQUENCE [LARGE SCALE GENOMIC DNA]</scope>
    <source>
        <strain evidence="8 9">PS1R-30</strain>
    </source>
</reference>
<evidence type="ECO:0000259" key="6">
    <source>
        <dbReference type="Pfam" id="PF00593"/>
    </source>
</evidence>
<gene>
    <name evidence="8" type="ORF">WG901_12135</name>
</gene>
<comment type="subcellular location">
    <subcellularLocation>
        <location evidence="1 4">Cell outer membrane</location>
    </subcellularLocation>
</comment>
<protein>
    <submittedName>
        <fullName evidence="8">TonB-dependent receptor</fullName>
    </submittedName>
</protein>
<accession>A0ABU8RWD1</accession>
<dbReference type="NCBIfam" id="TIGR01782">
    <property type="entry name" value="TonB-Xanth-Caul"/>
    <property type="match status" value="1"/>
</dbReference>
<dbReference type="Gene3D" id="2.40.170.20">
    <property type="entry name" value="TonB-dependent receptor, beta-barrel domain"/>
    <property type="match status" value="1"/>
</dbReference>
<sequence length="935" mass="101619">MAFKPFAYCAASVLALGFAGVAQAQDVAPDSTEGDGEAIVVTGVRASIVGAINVRKESVQIVDSIVSEDVGKLPDNNVVEALQRVTGIQVTDRAGGEAAKLSIRGLPDALTTLNGRNIFTTTGQSFALQDISANLVKRVDVFKTRAADQIETGLAGQINVETRRPFDFDGFAISGLVRGIYNEQADTYNPNAALLISNRWDTGIGDIGLLVNGSYSRTKFRDQTVTAGALVPFATQTPPAGSGLAPLERIFPGADNVNWTPGLDRGLSTAAGSTLRINGVNTPYYLSRDAVFSSDLYGKRERPSFNVALQWAPNTSSVYTAEVYYAGFRGETFNSLQFSFVDWWGNPGTVGLYDGTNIVKSRSNVADVYGFNSGDFNKSKTDSFVYALNGKWDVGERGKIVADLAYQTSKVDTSFLAMRTDRVASSISTVFNANGGIPSYHFSDDSLLTNPAVWNVAQLYDNGNRDKGSAITGTLDGYYTWDEGFLRKIKAGIRIDDRKGSSFVRTQDAGAPVGGLNLASFVSRFGAESVFTNKDFYQGRADVPTSWVLPNGSWLYDNADAVRSLYGVKTSDQLALQQVFGINENTIAAYVQADAEVSILGRPLMLQAGVRYVTVDTNYDFFDRYNNGAHTRVSNGSSKWLPAFTARYEITDKLRLRFNYGETLRRPNFTDVNPNYTLTGDLTNVGYGSGTAGTASLKPTTSKNYDVALEWYFDRDSAITATAFRREINGLVVPLTVLETIPNNGIVAGATNRFAITRPVNASNGVLKGIELGLTYFPHYLPKFMDGLGFVGSVTVLDSKQNIPLSDAAGNITGQATSSFFGVSDLSYNATLAYDNGPLGARLSYIWRKEFLAVNEARLFANPIGVWRNPEQSLDLQLTFNVNDRLGITFDAVNLTKSKQQTYYKFEDVGGPDQFNLGTTLLSRTFALGVRYTFK</sequence>
<dbReference type="InterPro" id="IPR000531">
    <property type="entry name" value="Beta-barrel_TonB"/>
</dbReference>